<evidence type="ECO:0000256" key="3">
    <source>
        <dbReference type="ARBA" id="ARBA00022989"/>
    </source>
</evidence>
<name>A0A139X9A3_9CYAN</name>
<dbReference type="STRING" id="128403.WA1_22665"/>
<evidence type="ECO:0000313" key="6">
    <source>
        <dbReference type="EMBL" id="KYC41270.1"/>
    </source>
</evidence>
<dbReference type="EMBL" id="ANNX02000022">
    <property type="protein sequence ID" value="KYC41270.1"/>
    <property type="molecule type" value="Genomic_DNA"/>
</dbReference>
<reference evidence="6 7" key="1">
    <citation type="journal article" date="2013" name="Genome Biol. Evol.">
        <title>Genomes of Stigonematalean cyanobacteria (subsection V) and the evolution of oxygenic photosynthesis from prokaryotes to plastids.</title>
        <authorList>
            <person name="Dagan T."/>
            <person name="Roettger M."/>
            <person name="Stucken K."/>
            <person name="Landan G."/>
            <person name="Koch R."/>
            <person name="Major P."/>
            <person name="Gould S.B."/>
            <person name="Goremykin V.V."/>
            <person name="Rippka R."/>
            <person name="Tandeau de Marsac N."/>
            <person name="Gugger M."/>
            <person name="Lockhart P.J."/>
            <person name="Allen J.F."/>
            <person name="Brune I."/>
            <person name="Maus I."/>
            <person name="Puhler A."/>
            <person name="Martin W.F."/>
        </authorList>
    </citation>
    <scope>NUCLEOTIDE SEQUENCE [LARGE SCALE GENOMIC DNA]</scope>
    <source>
        <strain evidence="6 7">PCC 7110</strain>
    </source>
</reference>
<dbReference type="Proteomes" id="UP000076925">
    <property type="component" value="Unassembled WGS sequence"/>
</dbReference>
<accession>A0A139X9A3</accession>
<dbReference type="GO" id="GO:0016020">
    <property type="term" value="C:membrane"/>
    <property type="evidence" value="ECO:0007669"/>
    <property type="project" value="UniProtKB-SubCell"/>
</dbReference>
<dbReference type="PANTHER" id="PTHR12668">
    <property type="entry name" value="TRANSMEMBRANE PROTEIN 14, 15"/>
    <property type="match status" value="1"/>
</dbReference>
<feature type="transmembrane region" description="Helical" evidence="5">
    <location>
        <begin position="100"/>
        <end position="118"/>
    </location>
</feature>
<evidence type="ECO:0000256" key="1">
    <source>
        <dbReference type="ARBA" id="ARBA00004370"/>
    </source>
</evidence>
<keyword evidence="3 5" id="KW-1133">Transmembrane helix</keyword>
<feature type="transmembrane region" description="Helical" evidence="5">
    <location>
        <begin position="17"/>
        <end position="43"/>
    </location>
</feature>
<comment type="subcellular location">
    <subcellularLocation>
        <location evidence="1">Membrane</location>
    </subcellularLocation>
</comment>
<evidence type="ECO:0000313" key="7">
    <source>
        <dbReference type="Proteomes" id="UP000076925"/>
    </source>
</evidence>
<keyword evidence="7" id="KW-1185">Reference proteome</keyword>
<organism evidence="6 7">
    <name type="scientific">Scytonema hofmannii PCC 7110</name>
    <dbReference type="NCBI Taxonomy" id="128403"/>
    <lineage>
        <taxon>Bacteria</taxon>
        <taxon>Bacillati</taxon>
        <taxon>Cyanobacteriota</taxon>
        <taxon>Cyanophyceae</taxon>
        <taxon>Nostocales</taxon>
        <taxon>Scytonemataceae</taxon>
        <taxon>Scytonema</taxon>
    </lineage>
</organism>
<dbReference type="InterPro" id="IPR044890">
    <property type="entry name" value="TMEM14_sf"/>
</dbReference>
<dbReference type="InterPro" id="IPR005349">
    <property type="entry name" value="TMEM14"/>
</dbReference>
<comment type="caution">
    <text evidence="6">The sequence shown here is derived from an EMBL/GenBank/DDBJ whole genome shotgun (WGS) entry which is preliminary data.</text>
</comment>
<dbReference type="Pfam" id="PF03647">
    <property type="entry name" value="Tmemb_14"/>
    <property type="match status" value="1"/>
</dbReference>
<evidence type="ECO:0000256" key="4">
    <source>
        <dbReference type="ARBA" id="ARBA00023136"/>
    </source>
</evidence>
<evidence type="ECO:0000256" key="5">
    <source>
        <dbReference type="SAM" id="Phobius"/>
    </source>
</evidence>
<dbReference type="AlphaFoldDB" id="A0A139X9A3"/>
<feature type="transmembrane region" description="Helical" evidence="5">
    <location>
        <begin position="49"/>
        <end position="67"/>
    </location>
</feature>
<dbReference type="PANTHER" id="PTHR12668:SF43">
    <property type="entry name" value="TRANSMEMBRANE PROTEIN 14 HOMOLOG"/>
    <property type="match status" value="1"/>
</dbReference>
<gene>
    <name evidence="6" type="ORF">WA1_22665</name>
</gene>
<sequence>MVDFLPMLAAKSKSTQVLIMTLGIVAALAYGILVILGGMIGYFKSNSTASLVSGSLSGVLLIFAAFVQFQGQSWGVILASSVTAVLVVFFAFRLAKTRKFMPAGLMITLGALALAIMVKQLAAFK</sequence>
<dbReference type="Gene3D" id="1.10.10.1740">
    <property type="entry name" value="Transmembrane protein 14-like"/>
    <property type="match status" value="1"/>
</dbReference>
<protein>
    <recommendedName>
        <fullName evidence="8">Small integral membrane protein</fullName>
    </recommendedName>
</protein>
<feature type="transmembrane region" description="Helical" evidence="5">
    <location>
        <begin position="74"/>
        <end position="94"/>
    </location>
</feature>
<keyword evidence="2 5" id="KW-0812">Transmembrane</keyword>
<evidence type="ECO:0008006" key="8">
    <source>
        <dbReference type="Google" id="ProtNLM"/>
    </source>
</evidence>
<proteinExistence type="predicted"/>
<evidence type="ECO:0000256" key="2">
    <source>
        <dbReference type="ARBA" id="ARBA00022692"/>
    </source>
</evidence>
<keyword evidence="4 5" id="KW-0472">Membrane</keyword>